<protein>
    <recommendedName>
        <fullName evidence="1">UDP-glucose 6-dehydrogenase</fullName>
    </recommendedName>
</protein>
<reference evidence="3 4" key="1">
    <citation type="journal article" date="2013" name="Genome Announc.">
        <title>Complete Genome Sequence of Glaciecola psychrophila Strain 170T.</title>
        <authorList>
            <person name="Yin J."/>
            <person name="Chen J."/>
            <person name="Liu G."/>
            <person name="Yu Y."/>
            <person name="Song L."/>
            <person name="Wang X."/>
            <person name="Qu X."/>
        </authorList>
    </citation>
    <scope>NUCLEOTIDE SEQUENCE [LARGE SCALE GENOMIC DNA]</scope>
    <source>
        <strain evidence="3 4">170</strain>
    </source>
</reference>
<dbReference type="InterPro" id="IPR001732">
    <property type="entry name" value="UDP-Glc/GDP-Man_DH_N"/>
</dbReference>
<dbReference type="KEGG" id="gps:C427_1042"/>
<dbReference type="SUPFAM" id="SSF51735">
    <property type="entry name" value="NAD(P)-binding Rossmann-fold domains"/>
    <property type="match status" value="1"/>
</dbReference>
<dbReference type="Proteomes" id="UP000011864">
    <property type="component" value="Chromosome"/>
</dbReference>
<dbReference type="STRING" id="1129794.C427_1042"/>
<dbReference type="PATRIC" id="fig|1129794.4.peg.1030"/>
<dbReference type="GO" id="GO:0051287">
    <property type="term" value="F:NAD binding"/>
    <property type="evidence" value="ECO:0007669"/>
    <property type="project" value="InterPro"/>
</dbReference>
<sequence length="47" mass="5247">MKVTFYGIGYVGLVQATVLADAGHEVCCVDIDTTKIKNLKKRYCAYF</sequence>
<keyword evidence="4" id="KW-1185">Reference proteome</keyword>
<dbReference type="EMBL" id="CP003837">
    <property type="protein sequence ID" value="AGH43151.1"/>
    <property type="molecule type" value="Genomic_DNA"/>
</dbReference>
<evidence type="ECO:0000259" key="2">
    <source>
        <dbReference type="Pfam" id="PF03721"/>
    </source>
</evidence>
<accession>M4RHU2</accession>
<dbReference type="InterPro" id="IPR036291">
    <property type="entry name" value="NAD(P)-bd_dom_sf"/>
</dbReference>
<dbReference type="Pfam" id="PF03721">
    <property type="entry name" value="UDPG_MGDP_dh_N"/>
    <property type="match status" value="1"/>
</dbReference>
<dbReference type="AlphaFoldDB" id="M4RHU2"/>
<proteinExistence type="predicted"/>
<evidence type="ECO:0000313" key="4">
    <source>
        <dbReference type="Proteomes" id="UP000011864"/>
    </source>
</evidence>
<organism evidence="3 4">
    <name type="scientific">Paraglaciecola psychrophila 170</name>
    <dbReference type="NCBI Taxonomy" id="1129794"/>
    <lineage>
        <taxon>Bacteria</taxon>
        <taxon>Pseudomonadati</taxon>
        <taxon>Pseudomonadota</taxon>
        <taxon>Gammaproteobacteria</taxon>
        <taxon>Alteromonadales</taxon>
        <taxon>Alteromonadaceae</taxon>
        <taxon>Paraglaciecola</taxon>
    </lineage>
</organism>
<dbReference type="PANTHER" id="PTHR43750">
    <property type="entry name" value="UDP-GLUCOSE 6-DEHYDROGENASE TUAD"/>
    <property type="match status" value="1"/>
</dbReference>
<feature type="domain" description="UDP-glucose/GDP-mannose dehydrogenase N-terminal" evidence="2">
    <location>
        <begin position="1"/>
        <end position="44"/>
    </location>
</feature>
<dbReference type="eggNOG" id="COG1004">
    <property type="taxonomic scope" value="Bacteria"/>
</dbReference>
<dbReference type="GO" id="GO:0016616">
    <property type="term" value="F:oxidoreductase activity, acting on the CH-OH group of donors, NAD or NADP as acceptor"/>
    <property type="evidence" value="ECO:0007669"/>
    <property type="project" value="InterPro"/>
</dbReference>
<dbReference type="HOGENOM" id="CLU_209278_1_0_6"/>
<gene>
    <name evidence="3" type="ORF">C427_1042</name>
</gene>
<dbReference type="Gene3D" id="3.40.50.720">
    <property type="entry name" value="NAD(P)-binding Rossmann-like Domain"/>
    <property type="match status" value="1"/>
</dbReference>
<name>M4RHU2_9ALTE</name>
<dbReference type="PANTHER" id="PTHR43750:SF3">
    <property type="entry name" value="UDP-GLUCOSE 6-DEHYDROGENASE TUAD"/>
    <property type="match status" value="1"/>
</dbReference>
<evidence type="ECO:0000256" key="1">
    <source>
        <dbReference type="ARBA" id="ARBA00015132"/>
    </source>
</evidence>
<evidence type="ECO:0000313" key="3">
    <source>
        <dbReference type="EMBL" id="AGH43151.1"/>
    </source>
</evidence>